<dbReference type="GO" id="GO:0046872">
    <property type="term" value="F:metal ion binding"/>
    <property type="evidence" value="ECO:0007669"/>
    <property type="project" value="UniProtKB-KW"/>
</dbReference>
<dbReference type="Pfam" id="PF00456">
    <property type="entry name" value="Transketolase_N"/>
    <property type="match status" value="1"/>
</dbReference>
<dbReference type="InterPro" id="IPR020826">
    <property type="entry name" value="Transketolase_BS"/>
</dbReference>
<protein>
    <recommendedName>
        <fullName evidence="9">Transketolase-like pyrimidine-binding domain-containing protein</fullName>
    </recommendedName>
</protein>
<evidence type="ECO:0000256" key="1">
    <source>
        <dbReference type="ARBA" id="ARBA00001941"/>
    </source>
</evidence>
<dbReference type="InterPro" id="IPR005474">
    <property type="entry name" value="Transketolase_N"/>
</dbReference>
<dbReference type="GO" id="GO:0006098">
    <property type="term" value="P:pentose-phosphate shunt"/>
    <property type="evidence" value="ECO:0007669"/>
    <property type="project" value="TreeGrafter"/>
</dbReference>
<dbReference type="GO" id="GO:0004802">
    <property type="term" value="F:transketolase activity"/>
    <property type="evidence" value="ECO:0007669"/>
    <property type="project" value="TreeGrafter"/>
</dbReference>
<keyword evidence="5" id="KW-0808">Transferase</keyword>
<dbReference type="InterPro" id="IPR055152">
    <property type="entry name" value="Transketolase-like_C_2"/>
</dbReference>
<dbReference type="Gene3D" id="3.40.50.920">
    <property type="match status" value="1"/>
</dbReference>
<comment type="similarity">
    <text evidence="4">Belongs to the transketolase family.</text>
</comment>
<comment type="cofactor">
    <cofactor evidence="3">
        <name>thiamine diphosphate</name>
        <dbReference type="ChEBI" id="CHEBI:58937"/>
    </cofactor>
</comment>
<evidence type="ECO:0000313" key="11">
    <source>
        <dbReference type="Proteomes" id="UP001172681"/>
    </source>
</evidence>
<dbReference type="InterPro" id="IPR029061">
    <property type="entry name" value="THDP-binding"/>
</dbReference>
<dbReference type="SUPFAM" id="SSF52518">
    <property type="entry name" value="Thiamin diphosphate-binding fold (THDP-binding)"/>
    <property type="match status" value="2"/>
</dbReference>
<name>A0AA39CZV7_9EURO</name>
<dbReference type="InterPro" id="IPR033247">
    <property type="entry name" value="Transketolase_fam"/>
</dbReference>
<dbReference type="Pfam" id="PF02779">
    <property type="entry name" value="Transket_pyr"/>
    <property type="match status" value="1"/>
</dbReference>
<dbReference type="GO" id="GO:0005634">
    <property type="term" value="C:nucleus"/>
    <property type="evidence" value="ECO:0007669"/>
    <property type="project" value="TreeGrafter"/>
</dbReference>
<reference evidence="10" key="1">
    <citation type="submission" date="2022-10" db="EMBL/GenBank/DDBJ databases">
        <title>Culturing micro-colonial fungi from biological soil crusts in the Mojave desert and describing Neophaeococcomyces mojavensis, and introducing the new genera and species Taxawa tesnikishii.</title>
        <authorList>
            <person name="Kurbessoian T."/>
            <person name="Stajich J.E."/>
        </authorList>
    </citation>
    <scope>NUCLEOTIDE SEQUENCE</scope>
    <source>
        <strain evidence="10">TK_35</strain>
    </source>
</reference>
<proteinExistence type="inferred from homology"/>
<evidence type="ECO:0000313" key="10">
    <source>
        <dbReference type="EMBL" id="KAJ9636463.1"/>
    </source>
</evidence>
<keyword evidence="7" id="KW-0460">Magnesium</keyword>
<comment type="cofactor">
    <cofactor evidence="1">
        <name>Co(2+)</name>
        <dbReference type="ChEBI" id="CHEBI:48828"/>
    </cofactor>
</comment>
<dbReference type="InterPro" id="IPR005475">
    <property type="entry name" value="Transketolase-like_Pyr-bd"/>
</dbReference>
<dbReference type="Gene3D" id="3.40.50.970">
    <property type="match status" value="2"/>
</dbReference>
<dbReference type="CDD" id="cd02012">
    <property type="entry name" value="TPP_TK"/>
    <property type="match status" value="1"/>
</dbReference>
<dbReference type="PANTHER" id="PTHR43522">
    <property type="entry name" value="TRANSKETOLASE"/>
    <property type="match status" value="1"/>
</dbReference>
<dbReference type="EMBL" id="JAPDRN010000029">
    <property type="protein sequence ID" value="KAJ9636463.1"/>
    <property type="molecule type" value="Genomic_DNA"/>
</dbReference>
<dbReference type="SUPFAM" id="SSF52922">
    <property type="entry name" value="TK C-terminal domain-like"/>
    <property type="match status" value="1"/>
</dbReference>
<dbReference type="PANTHER" id="PTHR43522:SF6">
    <property type="entry name" value="TRANSKETOLASE-LIKE PYRIMIDINE-BINDING DOMAIN-CONTAINING PROTEIN-RELATED"/>
    <property type="match status" value="1"/>
</dbReference>
<dbReference type="Pfam" id="PF22613">
    <property type="entry name" value="Transketolase_C_1"/>
    <property type="match status" value="1"/>
</dbReference>
<evidence type="ECO:0000256" key="2">
    <source>
        <dbReference type="ARBA" id="ARBA00001946"/>
    </source>
</evidence>
<keyword evidence="6" id="KW-0479">Metal-binding</keyword>
<evidence type="ECO:0000259" key="9">
    <source>
        <dbReference type="SMART" id="SM00861"/>
    </source>
</evidence>
<evidence type="ECO:0000256" key="6">
    <source>
        <dbReference type="ARBA" id="ARBA00022723"/>
    </source>
</evidence>
<gene>
    <name evidence="10" type="ORF">H2204_005296</name>
</gene>
<keyword evidence="11" id="KW-1185">Reference proteome</keyword>
<evidence type="ECO:0000256" key="4">
    <source>
        <dbReference type="ARBA" id="ARBA00007131"/>
    </source>
</evidence>
<dbReference type="AlphaFoldDB" id="A0AA39CZV7"/>
<dbReference type="PROSITE" id="PS00802">
    <property type="entry name" value="TRANSKETOLASE_2"/>
    <property type="match status" value="1"/>
</dbReference>
<accession>A0AA39CZV7</accession>
<organism evidence="10 11">
    <name type="scientific">Knufia peltigerae</name>
    <dbReference type="NCBI Taxonomy" id="1002370"/>
    <lineage>
        <taxon>Eukaryota</taxon>
        <taxon>Fungi</taxon>
        <taxon>Dikarya</taxon>
        <taxon>Ascomycota</taxon>
        <taxon>Pezizomycotina</taxon>
        <taxon>Eurotiomycetes</taxon>
        <taxon>Chaetothyriomycetidae</taxon>
        <taxon>Chaetothyriales</taxon>
        <taxon>Trichomeriaceae</taxon>
        <taxon>Knufia</taxon>
    </lineage>
</organism>
<dbReference type="GO" id="GO:0005829">
    <property type="term" value="C:cytosol"/>
    <property type="evidence" value="ECO:0007669"/>
    <property type="project" value="TreeGrafter"/>
</dbReference>
<comment type="cofactor">
    <cofactor evidence="2">
        <name>Mg(2+)</name>
        <dbReference type="ChEBI" id="CHEBI:18420"/>
    </cofactor>
</comment>
<evidence type="ECO:0000256" key="3">
    <source>
        <dbReference type="ARBA" id="ARBA00001964"/>
    </source>
</evidence>
<feature type="domain" description="Transketolase-like pyrimidine-binding" evidence="9">
    <location>
        <begin position="398"/>
        <end position="572"/>
    </location>
</feature>
<dbReference type="InterPro" id="IPR009014">
    <property type="entry name" value="Transketo_C/PFOR_II"/>
</dbReference>
<sequence>MAQLLREVGHTTFKDENQLKTAPHLCNGDSGHQQKVLGDNISDDSFATLAFRNLVFDVCMQNGGGHGGSAIGMAAIGVALWKHIMRYNPADPDWFDRDRFVLSNGHASIFLYVMNHLVGYDAWTMEQLKGYGDDKMPGFDTMAHGHPERDAPGVELTTGPLGQGIANAVGLAIASKSLRAQFNKPGLELVQSRIYCMTGDGCLMEGVALEAISLAGHLQLDNLVLVYDNNQVTCDGPLEWINSEDVNAKMRACGWAVLDVYDGSDNVDAIVAALEHAKHFHSQPVFINIRTVIGYRTSVAGTAGAHHGGFDTESIKNSKRAAGMDETKTHSIPDRALKYFRGCRGRGMAQQMAWNEKLNRYSTLHPEDFGKFQSRMAGEMGDYENTLLSLDSKQFAGLGTRDSNGKILEKLWNVCPGLLGGSADLVNANKIKYAEDDVFHPLQGYQGRYLRVGIREHAMAAIANGLAAYHPQTFMPVTATFFMFYLYAAPAVRMGALSDLQVIHIATHDSFAEGQNGPTHQPVELDSLFRAMPNLIYIRPCDGEELLGAWIALLNARKTPSILSVAREHYSHVPNTDRNKVKLGAYVIQKRENHSLTLASCGSNLGHVVAAAEVLEQDGQRVNIISAPSLDLFELQEEEYRKFIFPLDGTPVISVEEYVPTTWARYATASVGMYSFGHSGSQEANYKRFRLDCDGIVARVKEYLKLLNGQDARTAGWHKI</sequence>
<dbReference type="Proteomes" id="UP001172681">
    <property type="component" value="Unassembled WGS sequence"/>
</dbReference>
<evidence type="ECO:0000256" key="5">
    <source>
        <dbReference type="ARBA" id="ARBA00022679"/>
    </source>
</evidence>
<dbReference type="SMART" id="SM00861">
    <property type="entry name" value="Transket_pyr"/>
    <property type="match status" value="1"/>
</dbReference>
<comment type="caution">
    <text evidence="10">The sequence shown here is derived from an EMBL/GenBank/DDBJ whole genome shotgun (WGS) entry which is preliminary data.</text>
</comment>
<evidence type="ECO:0000256" key="8">
    <source>
        <dbReference type="ARBA" id="ARBA00023052"/>
    </source>
</evidence>
<keyword evidence="8" id="KW-0786">Thiamine pyrophosphate</keyword>
<dbReference type="CDD" id="cd07033">
    <property type="entry name" value="TPP_PYR_DXS_TK_like"/>
    <property type="match status" value="1"/>
</dbReference>
<evidence type="ECO:0000256" key="7">
    <source>
        <dbReference type="ARBA" id="ARBA00022842"/>
    </source>
</evidence>